<dbReference type="KEGG" id="syw:SYNW0695"/>
<sequence length="375" mass="40116">MIPLGADNPQLLQQLGVELFQQRLPWIGGDLQTLRDTLRPVGLPVDQGEPVRIPVPALASGAAKPGELMAYLDRPRLSVDAAAAQAPKALVVVLHGLGGSSRREGLRRLTLSLQGAGFAVLRLNLRGADPGRHLAGGTYAAACNSDLLPVLKRARQIAATLALEVGLPQPLPLLGAGISLGGTMLLNACLDQSGALDALFCASSPLDLAACSASIERPRNRIYQRWLLQRLVRQTLADPFGVTPAEEQQLQDHPPRSIRAFDAAVTAPRWGFASVVEYYESASPLPRLLSSWQVLPPTLLLQALDDPWVPATSAVQLQSSMAEHHSSGSDQHLKTVLTARGGHNGFHGPGDTLSNGCWSDRLACAWFNNVRTRQS</sequence>
<dbReference type="RefSeq" id="WP_011127562.1">
    <property type="nucleotide sequence ID" value="NC_005070.1"/>
</dbReference>
<dbReference type="Gene3D" id="3.40.50.1820">
    <property type="entry name" value="alpha/beta hydrolase"/>
    <property type="match status" value="1"/>
</dbReference>
<evidence type="ECO:0000313" key="4">
    <source>
        <dbReference type="Proteomes" id="UP000001422"/>
    </source>
</evidence>
<dbReference type="InterPro" id="IPR050960">
    <property type="entry name" value="AB_hydrolase_4_sf"/>
</dbReference>
<organism evidence="3 4">
    <name type="scientific">Parasynechococcus marenigrum (strain WH8102)</name>
    <dbReference type="NCBI Taxonomy" id="84588"/>
    <lineage>
        <taxon>Bacteria</taxon>
        <taxon>Bacillati</taxon>
        <taxon>Cyanobacteriota</taxon>
        <taxon>Cyanophyceae</taxon>
        <taxon>Synechococcales</taxon>
        <taxon>Prochlorococcaceae</taxon>
        <taxon>Parasynechococcus</taxon>
        <taxon>Parasynechococcus marenigrum</taxon>
    </lineage>
</organism>
<dbReference type="GO" id="GO:0034338">
    <property type="term" value="F:short-chain carboxylesterase activity"/>
    <property type="evidence" value="ECO:0007669"/>
    <property type="project" value="TreeGrafter"/>
</dbReference>
<dbReference type="PANTHER" id="PTHR10794:SF63">
    <property type="entry name" value="ALPHA_BETA HYDROLASE 1, ISOFORM A"/>
    <property type="match status" value="1"/>
</dbReference>
<name>Q7U8C6_PARMW</name>
<dbReference type="InterPro" id="IPR022742">
    <property type="entry name" value="Hydrolase_4"/>
</dbReference>
<dbReference type="SUPFAM" id="SSF53474">
    <property type="entry name" value="alpha/beta-Hydrolases"/>
    <property type="match status" value="1"/>
</dbReference>
<dbReference type="eggNOG" id="COG0429">
    <property type="taxonomic scope" value="Bacteria"/>
</dbReference>
<proteinExistence type="inferred from homology"/>
<evidence type="ECO:0000259" key="2">
    <source>
        <dbReference type="Pfam" id="PF12146"/>
    </source>
</evidence>
<keyword evidence="4" id="KW-1185">Reference proteome</keyword>
<reference evidence="3 4" key="1">
    <citation type="journal article" date="2003" name="Nature">
        <title>The genome of a motile marine Synechococcus.</title>
        <authorList>
            <person name="Palenik B."/>
            <person name="Brahamsha B."/>
            <person name="Larimer F."/>
            <person name="Land M."/>
            <person name="Hauser L."/>
            <person name="Chain P."/>
            <person name="Lamerdin J."/>
            <person name="Regala W."/>
            <person name="Allen E.A."/>
            <person name="McCarren J."/>
            <person name="Paulsen I."/>
            <person name="Dufresne A."/>
            <person name="Partensky F."/>
            <person name="Webb E."/>
            <person name="Waterbury J."/>
        </authorList>
    </citation>
    <scope>NUCLEOTIDE SEQUENCE [LARGE SCALE GENOMIC DNA]</scope>
    <source>
        <strain evidence="3 4">WH8102</strain>
    </source>
</reference>
<dbReference type="GO" id="GO:0047372">
    <property type="term" value="F:monoacylglycerol lipase activity"/>
    <property type="evidence" value="ECO:0007669"/>
    <property type="project" value="TreeGrafter"/>
</dbReference>
<dbReference type="PANTHER" id="PTHR10794">
    <property type="entry name" value="ABHYDROLASE DOMAIN-CONTAINING PROTEIN"/>
    <property type="match status" value="1"/>
</dbReference>
<gene>
    <name evidence="3" type="ordered locus">SYNW0695</name>
</gene>
<dbReference type="ESTHER" id="synpx-q7u8c6">
    <property type="family name" value="abh_upf0017"/>
</dbReference>
<dbReference type="InterPro" id="IPR029058">
    <property type="entry name" value="AB_hydrolase_fold"/>
</dbReference>
<dbReference type="Proteomes" id="UP000001422">
    <property type="component" value="Chromosome"/>
</dbReference>
<comment type="similarity">
    <text evidence="1">Belongs to the AB hydrolase superfamily. AB hydrolase 4 family.</text>
</comment>
<dbReference type="Pfam" id="PF12146">
    <property type="entry name" value="Hydrolase_4"/>
    <property type="match status" value="1"/>
</dbReference>
<feature type="domain" description="Serine aminopeptidase S33" evidence="2">
    <location>
        <begin position="86"/>
        <end position="323"/>
    </location>
</feature>
<protein>
    <recommendedName>
        <fullName evidence="2">Serine aminopeptidase S33 domain-containing protein</fullName>
    </recommendedName>
</protein>
<dbReference type="EMBL" id="BX569690">
    <property type="protein sequence ID" value="CAE07210.1"/>
    <property type="molecule type" value="Genomic_DNA"/>
</dbReference>
<dbReference type="STRING" id="84588.SYNW0695"/>
<accession>Q7U8C6</accession>
<evidence type="ECO:0000256" key="1">
    <source>
        <dbReference type="ARBA" id="ARBA00010884"/>
    </source>
</evidence>
<dbReference type="HOGENOM" id="CLU_032487_0_1_3"/>
<dbReference type="AlphaFoldDB" id="Q7U8C6"/>
<evidence type="ECO:0000313" key="3">
    <source>
        <dbReference type="EMBL" id="CAE07210.1"/>
    </source>
</evidence>